<dbReference type="PANTHER" id="PTHR10907:SF47">
    <property type="entry name" value="REGUCALCIN"/>
    <property type="match status" value="1"/>
</dbReference>
<dbReference type="EMBL" id="JTDL01000123">
    <property type="protein sequence ID" value="KHL02461.1"/>
    <property type="molecule type" value="Genomic_DNA"/>
</dbReference>
<sequence>MRAEQITAPITWHGEGPCWDPAGRRMLVVDMMAGAVVDLSSLESPRRHDIGSPVAAVVRPRARGGFVVATEHAFALFDEDFALERRLPEVVDDGGIRLNEGGCDPRGRFYCGSMAYDETPGAGSVYRLEPDGSVSTALEGVTISNGLQWSHDGALAYYIDTPTRRVDVFDFDGSDGSFHNRRPLVELGDDVAGAPDGMTIDAEGGLWVALWGGGAVRRYDAEGKLTEVVDVPGVSHTSAAAFGGADLDTLYITSSRQHLPDGAEPQAGAVFAVQPGVRGAALNAFAG</sequence>
<feature type="active site" description="Proton donor/acceptor" evidence="2">
    <location>
        <position position="196"/>
    </location>
</feature>
<feature type="binding site" evidence="3">
    <location>
        <position position="117"/>
    </location>
    <ligand>
        <name>substrate</name>
    </ligand>
</feature>
<dbReference type="Proteomes" id="UP000030982">
    <property type="component" value="Unassembled WGS sequence"/>
</dbReference>
<evidence type="ECO:0000256" key="2">
    <source>
        <dbReference type="PIRSR" id="PIRSR605511-1"/>
    </source>
</evidence>
<keyword evidence="3" id="KW-0479">Metal-binding</keyword>
<feature type="binding site" evidence="3">
    <location>
        <position position="97"/>
    </location>
    <ligand>
        <name>substrate</name>
    </ligand>
</feature>
<feature type="binding site" evidence="3">
    <location>
        <position position="99"/>
    </location>
    <ligand>
        <name>substrate</name>
    </ligand>
</feature>
<comment type="similarity">
    <text evidence="1">Belongs to the SMP-30/CGR1 family.</text>
</comment>
<dbReference type="STRING" id="1338436.LK10_12775"/>
<feature type="binding site" evidence="3">
    <location>
        <position position="15"/>
    </location>
    <ligand>
        <name>a divalent metal cation</name>
        <dbReference type="ChEBI" id="CHEBI:60240"/>
    </ligand>
</feature>
<evidence type="ECO:0000259" key="4">
    <source>
        <dbReference type="Pfam" id="PF08450"/>
    </source>
</evidence>
<comment type="cofactor">
    <cofactor evidence="3">
        <name>Zn(2+)</name>
        <dbReference type="ChEBI" id="CHEBI:29105"/>
    </cofactor>
    <text evidence="3">Binds 1 divalent metal cation per subunit.</text>
</comment>
<dbReference type="GO" id="GO:0019853">
    <property type="term" value="P:L-ascorbic acid biosynthetic process"/>
    <property type="evidence" value="ECO:0007669"/>
    <property type="project" value="TreeGrafter"/>
</dbReference>
<protein>
    <recommendedName>
        <fullName evidence="4">SMP-30/Gluconolactonase/LRE-like region domain-containing protein</fullName>
    </recommendedName>
</protein>
<dbReference type="Gene3D" id="2.120.10.30">
    <property type="entry name" value="TolB, C-terminal domain"/>
    <property type="match status" value="1"/>
</dbReference>
<evidence type="ECO:0000313" key="6">
    <source>
        <dbReference type="Proteomes" id="UP000030982"/>
    </source>
</evidence>
<organism evidence="5 6">
    <name type="scientific">Sinomonas humi</name>
    <dbReference type="NCBI Taxonomy" id="1338436"/>
    <lineage>
        <taxon>Bacteria</taxon>
        <taxon>Bacillati</taxon>
        <taxon>Actinomycetota</taxon>
        <taxon>Actinomycetes</taxon>
        <taxon>Micrococcales</taxon>
        <taxon>Micrococcaceae</taxon>
        <taxon>Sinomonas</taxon>
    </lineage>
</organism>
<feature type="domain" description="SMP-30/Gluconolactonase/LRE-like region" evidence="4">
    <location>
        <begin position="14"/>
        <end position="255"/>
    </location>
</feature>
<dbReference type="OrthoDB" id="2633250at2"/>
<dbReference type="Pfam" id="PF08450">
    <property type="entry name" value="SGL"/>
    <property type="match status" value="1"/>
</dbReference>
<feature type="binding site" evidence="3">
    <location>
        <position position="196"/>
    </location>
    <ligand>
        <name>a divalent metal cation</name>
        <dbReference type="ChEBI" id="CHEBI:60240"/>
    </ligand>
</feature>
<comment type="caution">
    <text evidence="5">The sequence shown here is derived from an EMBL/GenBank/DDBJ whole genome shotgun (WGS) entry which is preliminary data.</text>
</comment>
<evidence type="ECO:0000256" key="3">
    <source>
        <dbReference type="PIRSR" id="PIRSR605511-2"/>
    </source>
</evidence>
<keyword evidence="6" id="KW-1185">Reference proteome</keyword>
<accession>A0A0B2AKX6</accession>
<dbReference type="InterPro" id="IPR011042">
    <property type="entry name" value="6-blade_b-propeller_TolB-like"/>
</dbReference>
<keyword evidence="3" id="KW-0862">Zinc</keyword>
<evidence type="ECO:0000256" key="1">
    <source>
        <dbReference type="ARBA" id="ARBA00008853"/>
    </source>
</evidence>
<dbReference type="InterPro" id="IPR013658">
    <property type="entry name" value="SGL"/>
</dbReference>
<gene>
    <name evidence="5" type="ORF">LK10_12775</name>
</gene>
<dbReference type="AlphaFoldDB" id="A0A0B2AKX6"/>
<feature type="binding site" evidence="3">
    <location>
        <position position="145"/>
    </location>
    <ligand>
        <name>a divalent metal cation</name>
        <dbReference type="ChEBI" id="CHEBI:60240"/>
    </ligand>
</feature>
<reference evidence="5 6" key="1">
    <citation type="submission" date="2014-09" db="EMBL/GenBank/DDBJ databases">
        <title>Genome sequence of Sinomonas sp. MUSC 117.</title>
        <authorList>
            <person name="Lee L.-H."/>
        </authorList>
    </citation>
    <scope>NUCLEOTIDE SEQUENCE [LARGE SCALE GENOMIC DNA]</scope>
    <source>
        <strain evidence="5 6">MUSC 117</strain>
    </source>
</reference>
<name>A0A0B2AKX6_9MICC</name>
<dbReference type="GO" id="GO:0005509">
    <property type="term" value="F:calcium ion binding"/>
    <property type="evidence" value="ECO:0007669"/>
    <property type="project" value="TreeGrafter"/>
</dbReference>
<proteinExistence type="inferred from homology"/>
<dbReference type="PANTHER" id="PTHR10907">
    <property type="entry name" value="REGUCALCIN"/>
    <property type="match status" value="1"/>
</dbReference>
<dbReference type="InterPro" id="IPR005511">
    <property type="entry name" value="SMP-30"/>
</dbReference>
<dbReference type="RefSeq" id="WP_043124208.1">
    <property type="nucleotide sequence ID" value="NZ_JTDL01000123.1"/>
</dbReference>
<evidence type="ECO:0000313" key="5">
    <source>
        <dbReference type="EMBL" id="KHL02461.1"/>
    </source>
</evidence>
<dbReference type="SUPFAM" id="SSF63829">
    <property type="entry name" value="Calcium-dependent phosphotriesterase"/>
    <property type="match status" value="1"/>
</dbReference>
<dbReference type="PRINTS" id="PR01790">
    <property type="entry name" value="SMP30FAMILY"/>
</dbReference>
<dbReference type="GO" id="GO:0004341">
    <property type="term" value="F:gluconolactonase activity"/>
    <property type="evidence" value="ECO:0007669"/>
    <property type="project" value="TreeGrafter"/>
</dbReference>